<evidence type="ECO:0000259" key="6">
    <source>
        <dbReference type="PROSITE" id="PS50966"/>
    </source>
</evidence>
<dbReference type="InterPro" id="IPR006564">
    <property type="entry name" value="Znf_PMZ"/>
</dbReference>
<keyword evidence="3" id="KW-0862">Zinc</keyword>
<dbReference type="Proteomes" id="UP001231189">
    <property type="component" value="Unassembled WGS sequence"/>
</dbReference>
<gene>
    <name evidence="7" type="ORF">QYE76_008988</name>
</gene>
<feature type="compositionally biased region" description="Polar residues" evidence="5">
    <location>
        <begin position="67"/>
        <end position="85"/>
    </location>
</feature>
<feature type="region of interest" description="Disordered" evidence="5">
    <location>
        <begin position="924"/>
        <end position="956"/>
    </location>
</feature>
<feature type="region of interest" description="Disordered" evidence="5">
    <location>
        <begin position="104"/>
        <end position="176"/>
    </location>
</feature>
<dbReference type="InterPro" id="IPR018289">
    <property type="entry name" value="MULE_transposase_dom"/>
</dbReference>
<evidence type="ECO:0000256" key="2">
    <source>
        <dbReference type="ARBA" id="ARBA00022771"/>
    </source>
</evidence>
<evidence type="ECO:0000256" key="5">
    <source>
        <dbReference type="SAM" id="MobiDB-lite"/>
    </source>
</evidence>
<name>A0AAD8TSA9_LOLMU</name>
<accession>A0AAD8TSA9</accession>
<dbReference type="EMBL" id="JAUUTY010000001">
    <property type="protein sequence ID" value="KAK1692291.1"/>
    <property type="molecule type" value="Genomic_DNA"/>
</dbReference>
<protein>
    <recommendedName>
        <fullName evidence="6">SWIM-type domain-containing protein</fullName>
    </recommendedName>
</protein>
<keyword evidence="8" id="KW-1185">Reference proteome</keyword>
<reference evidence="7" key="1">
    <citation type="submission" date="2023-07" db="EMBL/GenBank/DDBJ databases">
        <title>A chromosome-level genome assembly of Lolium multiflorum.</title>
        <authorList>
            <person name="Chen Y."/>
            <person name="Copetti D."/>
            <person name="Kolliker R."/>
            <person name="Studer B."/>
        </authorList>
    </citation>
    <scope>NUCLEOTIDE SEQUENCE</scope>
    <source>
        <strain evidence="7">02402/16</strain>
        <tissue evidence="7">Leaf</tissue>
    </source>
</reference>
<keyword evidence="2 4" id="KW-0863">Zinc-finger</keyword>
<feature type="region of interest" description="Disordered" evidence="5">
    <location>
        <begin position="860"/>
        <end position="881"/>
    </location>
</feature>
<evidence type="ECO:0000313" key="8">
    <source>
        <dbReference type="Proteomes" id="UP001231189"/>
    </source>
</evidence>
<dbReference type="Pfam" id="PF10551">
    <property type="entry name" value="MULE"/>
    <property type="match status" value="1"/>
</dbReference>
<dbReference type="InterPro" id="IPR004332">
    <property type="entry name" value="Transposase_MuDR"/>
</dbReference>
<evidence type="ECO:0000256" key="4">
    <source>
        <dbReference type="PROSITE-ProRule" id="PRU00325"/>
    </source>
</evidence>
<feature type="domain" description="SWIM-type" evidence="6">
    <location>
        <begin position="592"/>
        <end position="624"/>
    </location>
</feature>
<evidence type="ECO:0000256" key="1">
    <source>
        <dbReference type="ARBA" id="ARBA00022723"/>
    </source>
</evidence>
<organism evidence="7 8">
    <name type="scientific">Lolium multiflorum</name>
    <name type="common">Italian ryegrass</name>
    <name type="synonym">Lolium perenne subsp. multiflorum</name>
    <dbReference type="NCBI Taxonomy" id="4521"/>
    <lineage>
        <taxon>Eukaryota</taxon>
        <taxon>Viridiplantae</taxon>
        <taxon>Streptophyta</taxon>
        <taxon>Embryophyta</taxon>
        <taxon>Tracheophyta</taxon>
        <taxon>Spermatophyta</taxon>
        <taxon>Magnoliopsida</taxon>
        <taxon>Liliopsida</taxon>
        <taxon>Poales</taxon>
        <taxon>Poaceae</taxon>
        <taxon>BOP clade</taxon>
        <taxon>Pooideae</taxon>
        <taxon>Poodae</taxon>
        <taxon>Poeae</taxon>
        <taxon>Poeae Chloroplast Group 2 (Poeae type)</taxon>
        <taxon>Loliodinae</taxon>
        <taxon>Loliinae</taxon>
        <taxon>Lolium</taxon>
    </lineage>
</organism>
<dbReference type="PANTHER" id="PTHR31973">
    <property type="entry name" value="POLYPROTEIN, PUTATIVE-RELATED"/>
    <property type="match status" value="1"/>
</dbReference>
<dbReference type="GO" id="GO:0008270">
    <property type="term" value="F:zinc ion binding"/>
    <property type="evidence" value="ECO:0007669"/>
    <property type="project" value="UniProtKB-KW"/>
</dbReference>
<dbReference type="Pfam" id="PF04434">
    <property type="entry name" value="SWIM"/>
    <property type="match status" value="1"/>
</dbReference>
<dbReference type="SMART" id="SM00575">
    <property type="entry name" value="ZnF_PMZ"/>
    <property type="match status" value="1"/>
</dbReference>
<dbReference type="InterPro" id="IPR007527">
    <property type="entry name" value="Znf_SWIM"/>
</dbReference>
<dbReference type="PROSITE" id="PS50966">
    <property type="entry name" value="ZF_SWIM"/>
    <property type="match status" value="1"/>
</dbReference>
<evidence type="ECO:0000313" key="7">
    <source>
        <dbReference type="EMBL" id="KAK1692291.1"/>
    </source>
</evidence>
<dbReference type="AlphaFoldDB" id="A0AAD8TSA9"/>
<evidence type="ECO:0000256" key="3">
    <source>
        <dbReference type="ARBA" id="ARBA00022833"/>
    </source>
</evidence>
<feature type="region of interest" description="Disordered" evidence="5">
    <location>
        <begin position="67"/>
        <end position="90"/>
    </location>
</feature>
<sequence length="980" mass="112089">MIEKIVEEIGYEMAGRMKVHYCIPMLTIARNGLREIRDEMDIKFMITLVDIGQHFFSLYLDHDQTFSPSKPSNNTQPELQSSTDSDPVASTPIQIVYANIEEENEECVADRTSHGKRKRSNNEEVTEEAKAVSENDDDEADSDFDCVDSDYDVSDDDDLHVDDESDEEKGKSMSVKGKSAALQGRCCNDKGKQKMEMKDEVSEEEDLWAPDSDDEQLNVKFKIFREDDLSDLKFSVGLSFGSVELLRKAIRAYSCIHRKNIKLPINDKKRVRAKCGPKCSWYLWASYDSRTKTFVIKRHIAEHTCSGGQWKIPAFTAKFIAEKYLDNLRADQDMNMRNFSRVVQKGWKMTPSRSKLQRARREAMKVIHGDEAEQYMLLWDYGTEIRRSNPGSTFYAALDENSRFKQCYMCLEACKRGFLEGCRPVIFIDGCHIKTRYRGQLLTAVGMDPNDCIFPIAMAAVEVEDTASWKWFLETLKSDLGITNTTPWTIMSDKQKGLINAVRDVFPESEHRYILEARELPVLSMFERVKSQLMTRHYTKQKDEEKWPGPICPKIHKKLLKNIELSSNVYADGAGDGLFQVGELVSSQPVDYVVDLKQRTCSCMRWQKTGIPCAHVISCLRNDDIDPITMIDNCYSIEMHKKAYANIVYPCKDKTEWQRMNGPPILPPVFTKHVGRPTKCRRKAPGEVDMRGGGKRMSRHGVIMHCGYCGLPSHNKAGCEWLKAGLAPPNAPQANVLPPEPEMTEEPAVTQEQINSASRQTVESLLLNNLIQQRPLPRNMEARPVPDSSFLTAAQELLNTTSQPSTSTIRQGELAQRLLQMQQEKNKANEDRKIAILEAKYEAEVKKAEEQAKKRLEQQKLKAEQAQARARDAAEKKEKRRYEAELKRKAKEETRKFIAEVKKSCAEEKRNEIAEKKLQEKKLAALRKEEQRQTQRDAQIEAQKTTHTPDPDVPDAHAALVQKAKKVNMFDEFRAHKKNN</sequence>
<feature type="compositionally biased region" description="Acidic residues" evidence="5">
    <location>
        <begin position="134"/>
        <end position="167"/>
    </location>
</feature>
<feature type="compositionally biased region" description="Basic and acidic residues" evidence="5">
    <location>
        <begin position="924"/>
        <end position="939"/>
    </location>
</feature>
<keyword evidence="1" id="KW-0479">Metal-binding</keyword>
<comment type="caution">
    <text evidence="7">The sequence shown here is derived from an EMBL/GenBank/DDBJ whole genome shotgun (WGS) entry which is preliminary data.</text>
</comment>
<dbReference type="Pfam" id="PF03108">
    <property type="entry name" value="DBD_Tnp_Mut"/>
    <property type="match status" value="1"/>
</dbReference>
<dbReference type="PANTHER" id="PTHR31973:SF191">
    <property type="entry name" value="OS05G0489400 PROTEIN"/>
    <property type="match status" value="1"/>
</dbReference>
<proteinExistence type="predicted"/>